<dbReference type="Gene3D" id="1.20.930.20">
    <property type="entry name" value="Adaptor protein Cbl, N-terminal domain"/>
    <property type="match status" value="1"/>
</dbReference>
<accession>A0A165BIM6</accession>
<feature type="coiled-coil region" evidence="1">
    <location>
        <begin position="159"/>
        <end position="186"/>
    </location>
</feature>
<reference evidence="3 4" key="1">
    <citation type="journal article" date="2016" name="Mol. Biol. Evol.">
        <title>Comparative Genomics of Early-Diverging Mushroom-Forming Fungi Provides Insights into the Origins of Lignocellulose Decay Capabilities.</title>
        <authorList>
            <person name="Nagy L.G."/>
            <person name="Riley R."/>
            <person name="Tritt A."/>
            <person name="Adam C."/>
            <person name="Daum C."/>
            <person name="Floudas D."/>
            <person name="Sun H."/>
            <person name="Yadav J.S."/>
            <person name="Pangilinan J."/>
            <person name="Larsson K.H."/>
            <person name="Matsuura K."/>
            <person name="Barry K."/>
            <person name="Labutti K."/>
            <person name="Kuo R."/>
            <person name="Ohm R.A."/>
            <person name="Bhattacharya S.S."/>
            <person name="Shirouzu T."/>
            <person name="Yoshinaga Y."/>
            <person name="Martin F.M."/>
            <person name="Grigoriev I.V."/>
            <person name="Hibbett D.S."/>
        </authorList>
    </citation>
    <scope>NUCLEOTIDE SEQUENCE [LARGE SCALE GENOMIC DNA]</scope>
    <source>
        <strain evidence="3 4">HHB12029</strain>
    </source>
</reference>
<gene>
    <name evidence="3" type="ORF">EXIGLDRAFT_406620</name>
</gene>
<dbReference type="EMBL" id="KV426456">
    <property type="protein sequence ID" value="KZV80718.1"/>
    <property type="molecule type" value="Genomic_DNA"/>
</dbReference>
<keyword evidence="4" id="KW-1185">Reference proteome</keyword>
<organism evidence="3 4">
    <name type="scientific">Exidia glandulosa HHB12029</name>
    <dbReference type="NCBI Taxonomy" id="1314781"/>
    <lineage>
        <taxon>Eukaryota</taxon>
        <taxon>Fungi</taxon>
        <taxon>Dikarya</taxon>
        <taxon>Basidiomycota</taxon>
        <taxon>Agaricomycotina</taxon>
        <taxon>Agaricomycetes</taxon>
        <taxon>Auriculariales</taxon>
        <taxon>Exidiaceae</taxon>
        <taxon>Exidia</taxon>
    </lineage>
</organism>
<name>A0A165BIM6_EXIGL</name>
<dbReference type="AlphaFoldDB" id="A0A165BIM6"/>
<evidence type="ECO:0000313" key="4">
    <source>
        <dbReference type="Proteomes" id="UP000077266"/>
    </source>
</evidence>
<dbReference type="InParanoid" id="A0A165BIM6"/>
<evidence type="ECO:0000256" key="1">
    <source>
        <dbReference type="SAM" id="Coils"/>
    </source>
</evidence>
<sequence length="252" mass="28351">MRNQRIPTVQAPEIPLPKRGAVTNAFAELINDPDTPSMLSRVFSGMEEVAKLCAAATWNKDACIAIQGRLNQLAILISHNRSILNPESHKKALNAVTDDFERCLTILQEYVARQQRISFLRAVILSTNGKARLTLVNLALDDAFNTYEMRLSLVNLYQARLLDRDVDETNKEAKEKRLERARVRNQLELDLKEFVARVRARESTPAGDSTPAPPAATIARSRTAVSRASTKYSPKSLIFGRGLKLRMRRDPR</sequence>
<keyword evidence="1" id="KW-0175">Coiled coil</keyword>
<dbReference type="GO" id="GO:0007166">
    <property type="term" value="P:cell surface receptor signaling pathway"/>
    <property type="evidence" value="ECO:0007669"/>
    <property type="project" value="InterPro"/>
</dbReference>
<evidence type="ECO:0000313" key="3">
    <source>
        <dbReference type="EMBL" id="KZV80718.1"/>
    </source>
</evidence>
<dbReference type="Proteomes" id="UP000077266">
    <property type="component" value="Unassembled WGS sequence"/>
</dbReference>
<proteinExistence type="predicted"/>
<protein>
    <submittedName>
        <fullName evidence="3">Uncharacterized protein</fullName>
    </submittedName>
</protein>
<dbReference type="InterPro" id="IPR059179">
    <property type="entry name" value="MLKL-like_MCAfunc"/>
</dbReference>
<dbReference type="InterPro" id="IPR036537">
    <property type="entry name" value="Adaptor_Cbl_N_dom_sf"/>
</dbReference>
<evidence type="ECO:0000256" key="2">
    <source>
        <dbReference type="SAM" id="MobiDB-lite"/>
    </source>
</evidence>
<dbReference type="CDD" id="cd21037">
    <property type="entry name" value="MLKL_NTD"/>
    <property type="match status" value="1"/>
</dbReference>
<feature type="region of interest" description="Disordered" evidence="2">
    <location>
        <begin position="200"/>
        <end position="229"/>
    </location>
</feature>